<dbReference type="HAMAP" id="MF_00238">
    <property type="entry name" value="Cytidyl_kinase_type1"/>
    <property type="match status" value="1"/>
</dbReference>
<dbReference type="Proteomes" id="UP000039370">
    <property type="component" value="Unassembled WGS sequence"/>
</dbReference>
<sequence length="249" mass="27869">MSNKNKELKKIIIAIDGFSGTGKSTIAKGVAQELGYIYVDTGAMYRAVAYLAYQQGLIAVARVQNSEGKFESHEIIDKKSLLEVLKNSDLSFMTDPISGASQMHLNGKNIEKEIRSITIANHVSKVAKIPEVRSYLVELQRKMAEKKGVVMDGRDIGTVVFPDAELKIFMTASESIRAQRRYDELLAKGEQVQLHQVLKNIQERDDMDTNRTESPLRKAQDAIELDNSQTTIAQMVKTIVDLARKQIQL</sequence>
<evidence type="ECO:0000313" key="11">
    <source>
        <dbReference type="Proteomes" id="UP000039370"/>
    </source>
</evidence>
<reference evidence="11" key="1">
    <citation type="submission" date="2015-01" db="EMBL/GenBank/DDBJ databases">
        <authorList>
            <person name="MANFREDI Pablo"/>
        </authorList>
    </citation>
    <scope>NUCLEOTIDE SEQUENCE [LARGE SCALE GENOMIC DNA]</scope>
    <source>
        <strain evidence="11">Cc11</strain>
    </source>
</reference>
<dbReference type="InterPro" id="IPR027417">
    <property type="entry name" value="P-loop_NTPase"/>
</dbReference>
<keyword evidence="3 8" id="KW-0547">Nucleotide-binding</keyword>
<organism evidence="10 11">
    <name type="scientific">Capnocytophaga canimorsus</name>
    <dbReference type="NCBI Taxonomy" id="28188"/>
    <lineage>
        <taxon>Bacteria</taxon>
        <taxon>Pseudomonadati</taxon>
        <taxon>Bacteroidota</taxon>
        <taxon>Flavobacteriia</taxon>
        <taxon>Flavobacteriales</taxon>
        <taxon>Flavobacteriaceae</taxon>
        <taxon>Capnocytophaga</taxon>
    </lineage>
</organism>
<gene>
    <name evidence="8 10" type="primary">cmk</name>
    <name evidence="10" type="ORF">CCAN11_2040009</name>
</gene>
<evidence type="ECO:0000313" key="10">
    <source>
        <dbReference type="EMBL" id="CEN49928.1"/>
    </source>
</evidence>
<dbReference type="GO" id="GO:0036430">
    <property type="term" value="F:CMP kinase activity"/>
    <property type="evidence" value="ECO:0007669"/>
    <property type="project" value="RHEA"/>
</dbReference>
<comment type="subcellular location">
    <subcellularLocation>
        <location evidence="8">Cytoplasm</location>
    </subcellularLocation>
</comment>
<evidence type="ECO:0000256" key="1">
    <source>
        <dbReference type="ARBA" id="ARBA00009427"/>
    </source>
</evidence>
<dbReference type="InterPro" id="IPR011994">
    <property type="entry name" value="Cytidylate_kinase_dom"/>
</dbReference>
<comment type="similarity">
    <text evidence="1 8">Belongs to the cytidylate kinase family. Type 1 subfamily.</text>
</comment>
<dbReference type="GO" id="GO:0036431">
    <property type="term" value="F:dCMP kinase activity"/>
    <property type="evidence" value="ECO:0007669"/>
    <property type="project" value="InterPro"/>
</dbReference>
<dbReference type="CDD" id="cd02020">
    <property type="entry name" value="CMPK"/>
    <property type="match status" value="1"/>
</dbReference>
<evidence type="ECO:0000256" key="2">
    <source>
        <dbReference type="ARBA" id="ARBA00022679"/>
    </source>
</evidence>
<dbReference type="EC" id="2.7.4.25" evidence="8"/>
<dbReference type="GO" id="GO:0005524">
    <property type="term" value="F:ATP binding"/>
    <property type="evidence" value="ECO:0007669"/>
    <property type="project" value="UniProtKB-UniRule"/>
</dbReference>
<evidence type="ECO:0000256" key="5">
    <source>
        <dbReference type="ARBA" id="ARBA00022840"/>
    </source>
</evidence>
<dbReference type="PANTHER" id="PTHR21299">
    <property type="entry name" value="CYTIDYLATE KINASE/PANTOATE-BETA-ALANINE LIGASE"/>
    <property type="match status" value="1"/>
</dbReference>
<evidence type="ECO:0000256" key="3">
    <source>
        <dbReference type="ARBA" id="ARBA00022741"/>
    </source>
</evidence>
<name>A0A0B7IIX5_9FLAO</name>
<evidence type="ECO:0000256" key="4">
    <source>
        <dbReference type="ARBA" id="ARBA00022777"/>
    </source>
</evidence>
<protein>
    <recommendedName>
        <fullName evidence="8">Cytidylate kinase</fullName>
        <shortName evidence="8">CK</shortName>
        <ecNumber evidence="8">2.7.4.25</ecNumber>
    </recommendedName>
    <alternativeName>
        <fullName evidence="8">Cytidine monophosphate kinase</fullName>
        <shortName evidence="8">CMP kinase</shortName>
    </alternativeName>
</protein>
<dbReference type="Pfam" id="PF02224">
    <property type="entry name" value="Cytidylate_kin"/>
    <property type="match status" value="1"/>
</dbReference>
<dbReference type="GO" id="GO:0015949">
    <property type="term" value="P:nucleobase-containing small molecule interconversion"/>
    <property type="evidence" value="ECO:0007669"/>
    <property type="project" value="TreeGrafter"/>
</dbReference>
<comment type="catalytic activity">
    <reaction evidence="6 8">
        <text>dCMP + ATP = dCDP + ADP</text>
        <dbReference type="Rhea" id="RHEA:25094"/>
        <dbReference type="ChEBI" id="CHEBI:30616"/>
        <dbReference type="ChEBI" id="CHEBI:57566"/>
        <dbReference type="ChEBI" id="CHEBI:58593"/>
        <dbReference type="ChEBI" id="CHEBI:456216"/>
        <dbReference type="EC" id="2.7.4.25"/>
    </reaction>
</comment>
<dbReference type="GO" id="GO:0005829">
    <property type="term" value="C:cytosol"/>
    <property type="evidence" value="ECO:0007669"/>
    <property type="project" value="TreeGrafter"/>
</dbReference>
<evidence type="ECO:0000259" key="9">
    <source>
        <dbReference type="Pfam" id="PF02224"/>
    </source>
</evidence>
<comment type="catalytic activity">
    <reaction evidence="7 8">
        <text>CMP + ATP = CDP + ADP</text>
        <dbReference type="Rhea" id="RHEA:11600"/>
        <dbReference type="ChEBI" id="CHEBI:30616"/>
        <dbReference type="ChEBI" id="CHEBI:58069"/>
        <dbReference type="ChEBI" id="CHEBI:60377"/>
        <dbReference type="ChEBI" id="CHEBI:456216"/>
        <dbReference type="EC" id="2.7.4.25"/>
    </reaction>
</comment>
<keyword evidence="4 8" id="KW-0418">Kinase</keyword>
<keyword evidence="5 8" id="KW-0067">ATP-binding</keyword>
<dbReference type="Gene3D" id="3.40.50.300">
    <property type="entry name" value="P-loop containing nucleotide triphosphate hydrolases"/>
    <property type="match status" value="1"/>
</dbReference>
<dbReference type="InterPro" id="IPR003136">
    <property type="entry name" value="Cytidylate_kin"/>
</dbReference>
<proteinExistence type="inferred from homology"/>
<dbReference type="EMBL" id="CDOK01000118">
    <property type="protein sequence ID" value="CEN49928.1"/>
    <property type="molecule type" value="Genomic_DNA"/>
</dbReference>
<keyword evidence="8" id="KW-0963">Cytoplasm</keyword>
<evidence type="ECO:0000256" key="7">
    <source>
        <dbReference type="ARBA" id="ARBA00048478"/>
    </source>
</evidence>
<dbReference type="GO" id="GO:0006220">
    <property type="term" value="P:pyrimidine nucleotide metabolic process"/>
    <property type="evidence" value="ECO:0007669"/>
    <property type="project" value="UniProtKB-UniRule"/>
</dbReference>
<evidence type="ECO:0000256" key="6">
    <source>
        <dbReference type="ARBA" id="ARBA00047615"/>
    </source>
</evidence>
<feature type="domain" description="Cytidylate kinase" evidence="9">
    <location>
        <begin position="13"/>
        <end position="244"/>
    </location>
</feature>
<evidence type="ECO:0000256" key="8">
    <source>
        <dbReference type="HAMAP-Rule" id="MF_00238"/>
    </source>
</evidence>
<dbReference type="PANTHER" id="PTHR21299:SF2">
    <property type="entry name" value="CYTIDYLATE KINASE"/>
    <property type="match status" value="1"/>
</dbReference>
<accession>A0A0B7IIX5</accession>
<dbReference type="AlphaFoldDB" id="A0A0B7IIX5"/>
<dbReference type="NCBIfam" id="TIGR00017">
    <property type="entry name" value="cmk"/>
    <property type="match status" value="1"/>
</dbReference>
<keyword evidence="2 8" id="KW-0808">Transferase</keyword>
<dbReference type="SUPFAM" id="SSF52540">
    <property type="entry name" value="P-loop containing nucleoside triphosphate hydrolases"/>
    <property type="match status" value="1"/>
</dbReference>
<feature type="binding site" evidence="8">
    <location>
        <begin position="17"/>
        <end position="25"/>
    </location>
    <ligand>
        <name>ATP</name>
        <dbReference type="ChEBI" id="CHEBI:30616"/>
    </ligand>
</feature>